<dbReference type="Pfam" id="PF03780">
    <property type="entry name" value="Asp23"/>
    <property type="match status" value="1"/>
</dbReference>
<accession>A0AAT9LCN7</accession>
<protein>
    <submittedName>
        <fullName evidence="2">Asp23/Gls24 family envelope stress response protein</fullName>
    </submittedName>
</protein>
<reference evidence="2" key="2">
    <citation type="journal article" date="2023" name="Biology">
        <title>Prokaryotic Life Associated with Coal-Fire Gas Vents Revealed by Metagenomics.</title>
        <authorList>
            <person name="Kadnikov V.V."/>
            <person name="Mardanov A.V."/>
            <person name="Beletsky A.V."/>
            <person name="Karnachuk O.V."/>
            <person name="Ravin N.V."/>
        </authorList>
    </citation>
    <scope>NUCLEOTIDE SEQUENCE</scope>
    <source>
        <strain evidence="2">Bu02</strain>
    </source>
</reference>
<proteinExistence type="inferred from homology"/>
<reference evidence="2" key="1">
    <citation type="submission" date="2020-10" db="EMBL/GenBank/DDBJ databases">
        <authorList>
            <person name="Kadnikov V."/>
            <person name="Beletsky A.V."/>
            <person name="Mardanov A.V."/>
            <person name="Karnachuk O.V."/>
            <person name="Ravin N.V."/>
        </authorList>
    </citation>
    <scope>NUCLEOTIDE SEQUENCE</scope>
    <source>
        <strain evidence="2">Bu02</strain>
    </source>
</reference>
<evidence type="ECO:0000313" key="2">
    <source>
        <dbReference type="EMBL" id="QUL98930.1"/>
    </source>
</evidence>
<dbReference type="AlphaFoldDB" id="A0AAT9LCN7"/>
<dbReference type="PANTHER" id="PTHR34297">
    <property type="entry name" value="HYPOTHETICAL CYTOSOLIC PROTEIN-RELATED"/>
    <property type="match status" value="1"/>
</dbReference>
<dbReference type="InterPro" id="IPR005531">
    <property type="entry name" value="Asp23"/>
</dbReference>
<organism evidence="2">
    <name type="scientific">Candidatus Fermentithermobacillus carboniphilus</name>
    <dbReference type="NCBI Taxonomy" id="3085328"/>
    <lineage>
        <taxon>Bacteria</taxon>
        <taxon>Bacillati</taxon>
        <taxon>Bacillota</taxon>
        <taxon>Candidatus Fermentithermobacillia</taxon>
        <taxon>Candidatus Fermentithermobacillales</taxon>
        <taxon>Candidatus Fermentithermobacillaceae</taxon>
        <taxon>Candidatus Fermentithermobacillus</taxon>
    </lineage>
</organism>
<sequence>MGRPAHSPCRAGIFRDCQFAGIVCIIVGRRVPKEARKVPDKNDYGIERPQDSEVKISDEVIAAIASVAASQVQGVAAMSGNLVGDLGAILGRKNVARGVRVTTNEKDVVLDLYLNIKYGARIPEVAYKVQESVKRSVEGMTDLKVSQVNIHIQGVTFQEQGKSESDV</sequence>
<gene>
    <name evidence="2" type="ORF">IMF26_02330</name>
</gene>
<dbReference type="EMBL" id="CP062796">
    <property type="protein sequence ID" value="QUL98930.1"/>
    <property type="molecule type" value="Genomic_DNA"/>
</dbReference>
<dbReference type="KEGG" id="fcz:IMF26_02330"/>
<comment type="similarity">
    <text evidence="1">Belongs to the asp23 family.</text>
</comment>
<name>A0AAT9LCN7_9FIRM</name>
<evidence type="ECO:0000256" key="1">
    <source>
        <dbReference type="ARBA" id="ARBA00005721"/>
    </source>
</evidence>